<gene>
    <name evidence="2" type="ORF">MNOR_LOCUS30040</name>
</gene>
<evidence type="ECO:0000313" key="2">
    <source>
        <dbReference type="EMBL" id="CAL4147458.1"/>
    </source>
</evidence>
<proteinExistence type="predicted"/>
<sequence>RVLHTMFLSSTQRGCVGLPPIKMTPITGCSLMPLTPKHRTDLESLGHLHRLSITGQSLHNVPLRRAAESFSSLASTISDNVGNAYDSEDDGRSVNSAAECDMQTRFSQSNNKSNIATETNGSSTYR</sequence>
<feature type="compositionally biased region" description="Polar residues" evidence="1">
    <location>
        <begin position="104"/>
        <end position="126"/>
    </location>
</feature>
<evidence type="ECO:0000313" key="3">
    <source>
        <dbReference type="Proteomes" id="UP001497623"/>
    </source>
</evidence>
<dbReference type="Proteomes" id="UP001497623">
    <property type="component" value="Unassembled WGS sequence"/>
</dbReference>
<evidence type="ECO:0000256" key="1">
    <source>
        <dbReference type="SAM" id="MobiDB-lite"/>
    </source>
</evidence>
<protein>
    <submittedName>
        <fullName evidence="2">Uncharacterized protein</fullName>
    </submittedName>
</protein>
<comment type="caution">
    <text evidence="2">The sequence shown here is derived from an EMBL/GenBank/DDBJ whole genome shotgun (WGS) entry which is preliminary data.</text>
</comment>
<dbReference type="AlphaFoldDB" id="A0AAV2S0Z0"/>
<keyword evidence="3" id="KW-1185">Reference proteome</keyword>
<feature type="non-terminal residue" evidence="2">
    <location>
        <position position="1"/>
    </location>
</feature>
<dbReference type="EMBL" id="CAXKWB010035911">
    <property type="protein sequence ID" value="CAL4147458.1"/>
    <property type="molecule type" value="Genomic_DNA"/>
</dbReference>
<organism evidence="2 3">
    <name type="scientific">Meganyctiphanes norvegica</name>
    <name type="common">Northern krill</name>
    <name type="synonym">Thysanopoda norvegica</name>
    <dbReference type="NCBI Taxonomy" id="48144"/>
    <lineage>
        <taxon>Eukaryota</taxon>
        <taxon>Metazoa</taxon>
        <taxon>Ecdysozoa</taxon>
        <taxon>Arthropoda</taxon>
        <taxon>Crustacea</taxon>
        <taxon>Multicrustacea</taxon>
        <taxon>Malacostraca</taxon>
        <taxon>Eumalacostraca</taxon>
        <taxon>Eucarida</taxon>
        <taxon>Euphausiacea</taxon>
        <taxon>Euphausiidae</taxon>
        <taxon>Meganyctiphanes</taxon>
    </lineage>
</organism>
<feature type="non-terminal residue" evidence="2">
    <location>
        <position position="126"/>
    </location>
</feature>
<accession>A0AAV2S0Z0</accession>
<feature type="region of interest" description="Disordered" evidence="1">
    <location>
        <begin position="103"/>
        <end position="126"/>
    </location>
</feature>
<name>A0AAV2S0Z0_MEGNR</name>
<reference evidence="2 3" key="1">
    <citation type="submission" date="2024-05" db="EMBL/GenBank/DDBJ databases">
        <authorList>
            <person name="Wallberg A."/>
        </authorList>
    </citation>
    <scope>NUCLEOTIDE SEQUENCE [LARGE SCALE GENOMIC DNA]</scope>
</reference>